<dbReference type="InterPro" id="IPR036537">
    <property type="entry name" value="Adaptor_Cbl_N_dom_sf"/>
</dbReference>
<protein>
    <submittedName>
        <fullName evidence="2">Uncharacterized protein</fullName>
    </submittedName>
</protein>
<dbReference type="Gene3D" id="1.20.930.20">
    <property type="entry name" value="Adaptor protein Cbl, N-terminal domain"/>
    <property type="match status" value="1"/>
</dbReference>
<sequence>MPHQPTVTESRLINITAYLTPALTILNELHDAFSPPFVQSILNTIQALIAAAQKVKQNKNEGLKLMENIHQVLYAIVTLYIKSDTPGSLPPSIVDHIGKFMETLHKLLTFVEAQQDKNKIKRLFRQGEMKALLSQIVRLDWIRLSQFSSQASRILLILIETGVAWMSIQITVCVIQQLDIAAFTNLDTATAIIETASTFGGAFLTLVLTVIVHLTDVPLSAQGILPAITVIIVRSQNSFESWTITDDAPLRSNHQISTLRFGFKESTGSTAGAESGLFGDTRKSNSKRVDKGDAETNPV</sequence>
<reference evidence="2" key="1">
    <citation type="submission" date="2020-05" db="EMBL/GenBank/DDBJ databases">
        <title>Mycena genomes resolve the evolution of fungal bioluminescence.</title>
        <authorList>
            <person name="Tsai I.J."/>
        </authorList>
    </citation>
    <scope>NUCLEOTIDE SEQUENCE</scope>
    <source>
        <strain evidence="2">CCC161011</strain>
    </source>
</reference>
<feature type="region of interest" description="Disordered" evidence="1">
    <location>
        <begin position="267"/>
        <end position="299"/>
    </location>
</feature>
<evidence type="ECO:0000313" key="3">
    <source>
        <dbReference type="Proteomes" id="UP000620124"/>
    </source>
</evidence>
<feature type="compositionally biased region" description="Basic and acidic residues" evidence="1">
    <location>
        <begin position="280"/>
        <end position="299"/>
    </location>
</feature>
<gene>
    <name evidence="2" type="ORF">MVEN_02614700</name>
</gene>
<dbReference type="EMBL" id="JACAZI010000046">
    <property type="protein sequence ID" value="KAF7326476.1"/>
    <property type="molecule type" value="Genomic_DNA"/>
</dbReference>
<dbReference type="AlphaFoldDB" id="A0A8H6WR41"/>
<accession>A0A8H6WR41</accession>
<dbReference type="CDD" id="cd21037">
    <property type="entry name" value="MLKL_NTD"/>
    <property type="match status" value="1"/>
</dbReference>
<name>A0A8H6WR41_9AGAR</name>
<dbReference type="Proteomes" id="UP000620124">
    <property type="component" value="Unassembled WGS sequence"/>
</dbReference>
<dbReference type="InterPro" id="IPR059179">
    <property type="entry name" value="MLKL-like_MCAfunc"/>
</dbReference>
<keyword evidence="3" id="KW-1185">Reference proteome</keyword>
<evidence type="ECO:0000256" key="1">
    <source>
        <dbReference type="SAM" id="MobiDB-lite"/>
    </source>
</evidence>
<proteinExistence type="predicted"/>
<comment type="caution">
    <text evidence="2">The sequence shown here is derived from an EMBL/GenBank/DDBJ whole genome shotgun (WGS) entry which is preliminary data.</text>
</comment>
<evidence type="ECO:0000313" key="2">
    <source>
        <dbReference type="EMBL" id="KAF7326476.1"/>
    </source>
</evidence>
<dbReference type="GO" id="GO:0007166">
    <property type="term" value="P:cell surface receptor signaling pathway"/>
    <property type="evidence" value="ECO:0007669"/>
    <property type="project" value="InterPro"/>
</dbReference>
<dbReference type="OrthoDB" id="3022330at2759"/>
<organism evidence="2 3">
    <name type="scientific">Mycena venus</name>
    <dbReference type="NCBI Taxonomy" id="2733690"/>
    <lineage>
        <taxon>Eukaryota</taxon>
        <taxon>Fungi</taxon>
        <taxon>Dikarya</taxon>
        <taxon>Basidiomycota</taxon>
        <taxon>Agaricomycotina</taxon>
        <taxon>Agaricomycetes</taxon>
        <taxon>Agaricomycetidae</taxon>
        <taxon>Agaricales</taxon>
        <taxon>Marasmiineae</taxon>
        <taxon>Mycenaceae</taxon>
        <taxon>Mycena</taxon>
    </lineage>
</organism>